<organism evidence="3 4">
    <name type="scientific">Marinospirillum insulare</name>
    <dbReference type="NCBI Taxonomy" id="217169"/>
    <lineage>
        <taxon>Bacteria</taxon>
        <taxon>Pseudomonadati</taxon>
        <taxon>Pseudomonadota</taxon>
        <taxon>Gammaproteobacteria</taxon>
        <taxon>Oceanospirillales</taxon>
        <taxon>Oceanospirillaceae</taxon>
        <taxon>Marinospirillum</taxon>
    </lineage>
</organism>
<keyword evidence="3" id="KW-0489">Methyltransferase</keyword>
<gene>
    <name evidence="3" type="ORF">GCM10007878_25540</name>
</gene>
<evidence type="ECO:0000313" key="3">
    <source>
        <dbReference type="EMBL" id="GLR65115.1"/>
    </source>
</evidence>
<reference evidence="4" key="1">
    <citation type="journal article" date="2019" name="Int. J. Syst. Evol. Microbiol.">
        <title>The Global Catalogue of Microorganisms (GCM) 10K type strain sequencing project: providing services to taxonomists for standard genome sequencing and annotation.</title>
        <authorList>
            <consortium name="The Broad Institute Genomics Platform"/>
            <consortium name="The Broad Institute Genome Sequencing Center for Infectious Disease"/>
            <person name="Wu L."/>
            <person name="Ma J."/>
        </authorList>
    </citation>
    <scope>NUCLEOTIDE SEQUENCE [LARGE SCALE GENOMIC DNA]</scope>
    <source>
        <strain evidence="4">NBRC 100033</strain>
    </source>
</reference>
<dbReference type="PANTHER" id="PTHR43861:SF3">
    <property type="entry name" value="PUTATIVE (AFU_ORTHOLOGUE AFUA_2G14390)-RELATED"/>
    <property type="match status" value="1"/>
</dbReference>
<dbReference type="RefSeq" id="WP_036240195.1">
    <property type="nucleotide sequence ID" value="NZ_BSOR01000076.1"/>
</dbReference>
<dbReference type="Pfam" id="PF08241">
    <property type="entry name" value="Methyltransf_11"/>
    <property type="match status" value="1"/>
</dbReference>
<evidence type="ECO:0000256" key="1">
    <source>
        <dbReference type="ARBA" id="ARBA00022679"/>
    </source>
</evidence>
<proteinExistence type="predicted"/>
<evidence type="ECO:0000259" key="2">
    <source>
        <dbReference type="Pfam" id="PF08241"/>
    </source>
</evidence>
<dbReference type="InterPro" id="IPR029063">
    <property type="entry name" value="SAM-dependent_MTases_sf"/>
</dbReference>
<keyword evidence="4" id="KW-1185">Reference proteome</keyword>
<dbReference type="GO" id="GO:0032259">
    <property type="term" value="P:methylation"/>
    <property type="evidence" value="ECO:0007669"/>
    <property type="project" value="UniProtKB-KW"/>
</dbReference>
<keyword evidence="1" id="KW-0808">Transferase</keyword>
<dbReference type="SUPFAM" id="SSF53335">
    <property type="entry name" value="S-adenosyl-L-methionine-dependent methyltransferases"/>
    <property type="match status" value="1"/>
</dbReference>
<dbReference type="CDD" id="cd02440">
    <property type="entry name" value="AdoMet_MTases"/>
    <property type="match status" value="1"/>
</dbReference>
<dbReference type="Proteomes" id="UP001156682">
    <property type="component" value="Unassembled WGS sequence"/>
</dbReference>
<accession>A0ABQ6A1G9</accession>
<dbReference type="InterPro" id="IPR013216">
    <property type="entry name" value="Methyltransf_11"/>
</dbReference>
<protein>
    <submittedName>
        <fullName evidence="3">S-adenosylmethionine-dependent methyltransferase</fullName>
    </submittedName>
</protein>
<comment type="caution">
    <text evidence="3">The sequence shown here is derived from an EMBL/GenBank/DDBJ whole genome shotgun (WGS) entry which is preliminary data.</text>
</comment>
<evidence type="ECO:0000313" key="4">
    <source>
        <dbReference type="Proteomes" id="UP001156682"/>
    </source>
</evidence>
<sequence length="201" mass="22273">MSSSTNPFDNSAKNWDTRRMSVQLAEVADLLLPLLQLTDQQHWLDFGSGTGLLSVPLAAKVKQVTALDTSEKMLEVLAEKGIGNIQTLNQDVFSGLPCDYDGVVSCMALHHVESTEVLLKQFYQHLKHDGQLALVDLYAEDGSFHGDNEAKGVKHLGFDIEALRATAEALGFVEVSFAEIMQLQHRNGREYPLFVMLARRS</sequence>
<dbReference type="Gene3D" id="3.40.50.150">
    <property type="entry name" value="Vaccinia Virus protein VP39"/>
    <property type="match status" value="1"/>
</dbReference>
<feature type="domain" description="Methyltransferase type 11" evidence="2">
    <location>
        <begin position="44"/>
        <end position="133"/>
    </location>
</feature>
<dbReference type="EMBL" id="BSOR01000076">
    <property type="protein sequence ID" value="GLR65115.1"/>
    <property type="molecule type" value="Genomic_DNA"/>
</dbReference>
<dbReference type="GO" id="GO:0008168">
    <property type="term" value="F:methyltransferase activity"/>
    <property type="evidence" value="ECO:0007669"/>
    <property type="project" value="UniProtKB-KW"/>
</dbReference>
<name>A0ABQ6A1G9_9GAMM</name>
<dbReference type="PANTHER" id="PTHR43861">
    <property type="entry name" value="TRANS-ACONITATE 2-METHYLTRANSFERASE-RELATED"/>
    <property type="match status" value="1"/>
</dbReference>